<dbReference type="PANTHER" id="PTHR22953:SF153">
    <property type="entry name" value="PURPLE ACID PHOSPHATASE"/>
    <property type="match status" value="1"/>
</dbReference>
<name>A0ABP9PIC9_9PSEU</name>
<dbReference type="PANTHER" id="PTHR22953">
    <property type="entry name" value="ACID PHOSPHATASE RELATED"/>
    <property type="match status" value="1"/>
</dbReference>
<dbReference type="SUPFAM" id="SSF56300">
    <property type="entry name" value="Metallo-dependent phosphatases"/>
    <property type="match status" value="1"/>
</dbReference>
<evidence type="ECO:0000313" key="3">
    <source>
        <dbReference type="EMBL" id="GAA5146633.1"/>
    </source>
</evidence>
<reference evidence="4" key="1">
    <citation type="journal article" date="2019" name="Int. J. Syst. Evol. Microbiol.">
        <title>The Global Catalogue of Microorganisms (GCM) 10K type strain sequencing project: providing services to taxonomists for standard genome sequencing and annotation.</title>
        <authorList>
            <consortium name="The Broad Institute Genomics Platform"/>
            <consortium name="The Broad Institute Genome Sequencing Center for Infectious Disease"/>
            <person name="Wu L."/>
            <person name="Ma J."/>
        </authorList>
    </citation>
    <scope>NUCLEOTIDE SEQUENCE [LARGE SCALE GENOMIC DNA]</scope>
    <source>
        <strain evidence="4">JCM 18303</strain>
    </source>
</reference>
<dbReference type="EMBL" id="BAABJP010000001">
    <property type="protein sequence ID" value="GAA5146633.1"/>
    <property type="molecule type" value="Genomic_DNA"/>
</dbReference>
<dbReference type="Gene3D" id="3.60.21.10">
    <property type="match status" value="1"/>
</dbReference>
<dbReference type="Proteomes" id="UP001428817">
    <property type="component" value="Unassembled WGS sequence"/>
</dbReference>
<dbReference type="InterPro" id="IPR039331">
    <property type="entry name" value="PAPs-like"/>
</dbReference>
<accession>A0ABP9PIC9</accession>
<keyword evidence="4" id="KW-1185">Reference proteome</keyword>
<evidence type="ECO:0000313" key="4">
    <source>
        <dbReference type="Proteomes" id="UP001428817"/>
    </source>
</evidence>
<protein>
    <submittedName>
        <fullName evidence="3">Metallophosphoesterase</fullName>
    </submittedName>
</protein>
<dbReference type="PROSITE" id="PS51318">
    <property type="entry name" value="TAT"/>
    <property type="match status" value="1"/>
</dbReference>
<dbReference type="InterPro" id="IPR029052">
    <property type="entry name" value="Metallo-depent_PP-like"/>
</dbReference>
<dbReference type="InterPro" id="IPR006311">
    <property type="entry name" value="TAT_signal"/>
</dbReference>
<sequence length="588" mass="61736">MPAALAARMTIAEQRDWVRGFLRARPVSRRGAMRGAAGALAGLGLVGGLGSALAACGTSSGPAAGPGAGAAPAALPGVTGRRLSFGADPTRQMAIAGELTVKPAGKVFIDYGTDTGYGATLEAEVRELVSQVPQQDGSIRAADQFFVHGLAGGLEPGREYHYRFRLADGWTGPDAAFRTAPAGRAPFSFTAFGDQGVNVPKPQLNGFSDEYYKPGDDRRTATPASSLVSLITKKAPAFHLLAGDICYANPSGDGQPIRNNAPKDAESGFDNFDPTTWTAYFASIESSAATTPWMFATGNHDMEALYDDNKSGGTRHGYGGHLARLDLPATGPHGCPSVYTFRYSNLGVLSLDANDLSTEIRANTGYSGGAQVDWVRRTLAAMRADPNIDFIVAFFHHCAYATSKSHASDGGVRAALTPLFDEFSVDLVVQGHNHQYERTNPIRAGRSVLAAPDGATIRPETEGTTYICVGSGGRPRYSWQDGVTDRYRGNTGPDSGTMVNSFLNTSDGAKTPETVDWSQSRYLDYAMLSVDVVPGAAGADSTMTVKTIADTGQEIDSVTLVRRARGGGPVALGGSGWSRTSSGLSVPA</sequence>
<evidence type="ECO:0000259" key="2">
    <source>
        <dbReference type="Pfam" id="PF00149"/>
    </source>
</evidence>
<comment type="caution">
    <text evidence="3">The sequence shown here is derived from an EMBL/GenBank/DDBJ whole genome shotgun (WGS) entry which is preliminary data.</text>
</comment>
<proteinExistence type="predicted"/>
<gene>
    <name evidence="3" type="ORF">GCM10023321_06380</name>
</gene>
<dbReference type="InterPro" id="IPR004843">
    <property type="entry name" value="Calcineurin-like_PHP"/>
</dbReference>
<dbReference type="Pfam" id="PF00149">
    <property type="entry name" value="Metallophos"/>
    <property type="match status" value="1"/>
</dbReference>
<evidence type="ECO:0000256" key="1">
    <source>
        <dbReference type="ARBA" id="ARBA00022729"/>
    </source>
</evidence>
<organism evidence="3 4">
    <name type="scientific">Pseudonocardia eucalypti</name>
    <dbReference type="NCBI Taxonomy" id="648755"/>
    <lineage>
        <taxon>Bacteria</taxon>
        <taxon>Bacillati</taxon>
        <taxon>Actinomycetota</taxon>
        <taxon>Actinomycetes</taxon>
        <taxon>Pseudonocardiales</taxon>
        <taxon>Pseudonocardiaceae</taxon>
        <taxon>Pseudonocardia</taxon>
    </lineage>
</organism>
<feature type="domain" description="Calcineurin-like phosphoesterase" evidence="2">
    <location>
        <begin position="240"/>
        <end position="436"/>
    </location>
</feature>
<keyword evidence="1" id="KW-0732">Signal</keyword>